<dbReference type="InterPro" id="IPR001095">
    <property type="entry name" value="Acetyl_CoA_COase_a_su"/>
</dbReference>
<dbReference type="PRINTS" id="PR01069">
    <property type="entry name" value="ACCCTRFRASEA"/>
</dbReference>
<dbReference type="EMBL" id="UINC01010869">
    <property type="protein sequence ID" value="SVA48190.1"/>
    <property type="molecule type" value="Genomic_DNA"/>
</dbReference>
<keyword evidence="4" id="KW-0808">Transferase</keyword>
<protein>
    <recommendedName>
        <fullName evidence="2">acetyl-CoA carboxytransferase</fullName>
        <ecNumber evidence="2">2.1.3.15</ecNumber>
    </recommendedName>
</protein>
<dbReference type="GO" id="GO:0003989">
    <property type="term" value="F:acetyl-CoA carboxylase activity"/>
    <property type="evidence" value="ECO:0007669"/>
    <property type="project" value="InterPro"/>
</dbReference>
<comment type="catalytic activity">
    <reaction evidence="10">
        <text>N(6)-carboxybiotinyl-L-lysyl-[protein] + acetyl-CoA = N(6)-biotinyl-L-lysyl-[protein] + malonyl-CoA</text>
        <dbReference type="Rhea" id="RHEA:54728"/>
        <dbReference type="Rhea" id="RHEA-COMP:10505"/>
        <dbReference type="Rhea" id="RHEA-COMP:10506"/>
        <dbReference type="ChEBI" id="CHEBI:57288"/>
        <dbReference type="ChEBI" id="CHEBI:57384"/>
        <dbReference type="ChEBI" id="CHEBI:83144"/>
        <dbReference type="ChEBI" id="CHEBI:83145"/>
        <dbReference type="EC" id="2.1.3.15"/>
    </reaction>
</comment>
<dbReference type="GO" id="GO:0016743">
    <property type="term" value="F:carboxyl- or carbamoyltransferase activity"/>
    <property type="evidence" value="ECO:0007669"/>
    <property type="project" value="InterPro"/>
</dbReference>
<evidence type="ECO:0000256" key="5">
    <source>
        <dbReference type="ARBA" id="ARBA00022741"/>
    </source>
</evidence>
<keyword evidence="3" id="KW-0444">Lipid biosynthesis</keyword>
<dbReference type="GO" id="GO:2001295">
    <property type="term" value="P:malonyl-CoA biosynthetic process"/>
    <property type="evidence" value="ECO:0007669"/>
    <property type="project" value="UniProtKB-UniPathway"/>
</dbReference>
<evidence type="ECO:0000256" key="7">
    <source>
        <dbReference type="ARBA" id="ARBA00022840"/>
    </source>
</evidence>
<dbReference type="PROSITE" id="PS50989">
    <property type="entry name" value="COA_CT_CTER"/>
    <property type="match status" value="1"/>
</dbReference>
<keyword evidence="9" id="KW-0275">Fatty acid biosynthesis</keyword>
<evidence type="ECO:0000256" key="1">
    <source>
        <dbReference type="ARBA" id="ARBA00004956"/>
    </source>
</evidence>
<comment type="pathway">
    <text evidence="1">Lipid metabolism; malonyl-CoA biosynthesis; malonyl-CoA from acetyl-CoA: step 1/1.</text>
</comment>
<keyword evidence="7" id="KW-0067">ATP-binding</keyword>
<dbReference type="UniPathway" id="UPA00655">
    <property type="reaction ID" value="UER00711"/>
</dbReference>
<dbReference type="PANTHER" id="PTHR42853">
    <property type="entry name" value="ACETYL-COENZYME A CARBOXYLASE CARBOXYL TRANSFERASE SUBUNIT ALPHA"/>
    <property type="match status" value="1"/>
</dbReference>
<evidence type="ECO:0000259" key="11">
    <source>
        <dbReference type="PROSITE" id="PS50989"/>
    </source>
</evidence>
<dbReference type="SUPFAM" id="SSF52096">
    <property type="entry name" value="ClpP/crotonase"/>
    <property type="match status" value="1"/>
</dbReference>
<feature type="non-terminal residue" evidence="12">
    <location>
        <position position="205"/>
    </location>
</feature>
<evidence type="ECO:0000256" key="9">
    <source>
        <dbReference type="ARBA" id="ARBA00023160"/>
    </source>
</evidence>
<keyword evidence="6" id="KW-0276">Fatty acid metabolism</keyword>
<evidence type="ECO:0000256" key="10">
    <source>
        <dbReference type="ARBA" id="ARBA00049152"/>
    </source>
</evidence>
<proteinExistence type="predicted"/>
<dbReference type="GO" id="GO:0006633">
    <property type="term" value="P:fatty acid biosynthetic process"/>
    <property type="evidence" value="ECO:0007669"/>
    <property type="project" value="UniProtKB-KW"/>
</dbReference>
<evidence type="ECO:0000256" key="4">
    <source>
        <dbReference type="ARBA" id="ARBA00022679"/>
    </source>
</evidence>
<dbReference type="PANTHER" id="PTHR42853:SF3">
    <property type="entry name" value="ACETYL-COENZYME A CARBOXYLASE CARBOXYL TRANSFERASE SUBUNIT ALPHA, CHLOROPLASTIC"/>
    <property type="match status" value="1"/>
</dbReference>
<keyword evidence="8" id="KW-0443">Lipid metabolism</keyword>
<dbReference type="InterPro" id="IPR029045">
    <property type="entry name" value="ClpP/crotonase-like_dom_sf"/>
</dbReference>
<dbReference type="AlphaFoldDB" id="A0A381W6L3"/>
<dbReference type="Pfam" id="PF03255">
    <property type="entry name" value="ACCA"/>
    <property type="match status" value="1"/>
</dbReference>
<evidence type="ECO:0000313" key="12">
    <source>
        <dbReference type="EMBL" id="SVA48190.1"/>
    </source>
</evidence>
<accession>A0A381W6L3</accession>
<evidence type="ECO:0000256" key="8">
    <source>
        <dbReference type="ARBA" id="ARBA00023098"/>
    </source>
</evidence>
<dbReference type="Gene3D" id="3.90.226.10">
    <property type="entry name" value="2-enoyl-CoA Hydratase, Chain A, domain 1"/>
    <property type="match status" value="1"/>
</dbReference>
<sequence>MSIGQQTGPTSRYNEMLEMMKDGEKVKHWNHGMPTPASYERAIRAVDAANEEGRMIITFVDTPGADPTEESEAGGIAWRIGETIQKLIESNTPTLSLIINRGCSGGAIALTGCDCVLAMEYSTYLVITPEACSSILFHTRHRANEAAEVSQITSREGFELGIVDEMVPEEPGPAHRNPAEAIQAAGTVLKNWIEKLNKIPAKELF</sequence>
<dbReference type="GO" id="GO:0005524">
    <property type="term" value="F:ATP binding"/>
    <property type="evidence" value="ECO:0007669"/>
    <property type="project" value="UniProtKB-KW"/>
</dbReference>
<keyword evidence="5" id="KW-0547">Nucleotide-binding</keyword>
<evidence type="ECO:0000256" key="6">
    <source>
        <dbReference type="ARBA" id="ARBA00022832"/>
    </source>
</evidence>
<dbReference type="GO" id="GO:0009317">
    <property type="term" value="C:acetyl-CoA carboxylase complex"/>
    <property type="evidence" value="ECO:0007669"/>
    <property type="project" value="InterPro"/>
</dbReference>
<reference evidence="12" key="1">
    <citation type="submission" date="2018-05" db="EMBL/GenBank/DDBJ databases">
        <authorList>
            <person name="Lanie J.A."/>
            <person name="Ng W.-L."/>
            <person name="Kazmierczak K.M."/>
            <person name="Andrzejewski T.M."/>
            <person name="Davidsen T.M."/>
            <person name="Wayne K.J."/>
            <person name="Tettelin H."/>
            <person name="Glass J.I."/>
            <person name="Rusch D."/>
            <person name="Podicherti R."/>
            <person name="Tsui H.-C.T."/>
            <person name="Winkler M.E."/>
        </authorList>
    </citation>
    <scope>NUCLEOTIDE SEQUENCE</scope>
</reference>
<dbReference type="EC" id="2.1.3.15" evidence="2"/>
<gene>
    <name evidence="12" type="ORF">METZ01_LOCUS101044</name>
</gene>
<dbReference type="InterPro" id="IPR011763">
    <property type="entry name" value="COA_CT_C"/>
</dbReference>
<organism evidence="12">
    <name type="scientific">marine metagenome</name>
    <dbReference type="NCBI Taxonomy" id="408172"/>
    <lineage>
        <taxon>unclassified sequences</taxon>
        <taxon>metagenomes</taxon>
        <taxon>ecological metagenomes</taxon>
    </lineage>
</organism>
<evidence type="ECO:0000256" key="2">
    <source>
        <dbReference type="ARBA" id="ARBA00011883"/>
    </source>
</evidence>
<feature type="domain" description="CoA carboxyltransferase C-terminal" evidence="11">
    <location>
        <begin position="1"/>
        <end position="195"/>
    </location>
</feature>
<name>A0A381W6L3_9ZZZZ</name>
<evidence type="ECO:0000256" key="3">
    <source>
        <dbReference type="ARBA" id="ARBA00022516"/>
    </source>
</evidence>